<proteinExistence type="predicted"/>
<reference evidence="1" key="1">
    <citation type="submission" date="2023-02" db="EMBL/GenBank/DDBJ databases">
        <title>Genome of toxic invasive species Heracleum sosnowskyi carries increased number of genes despite the absence of recent whole-genome duplications.</title>
        <authorList>
            <person name="Schelkunov M."/>
            <person name="Shtratnikova V."/>
            <person name="Makarenko M."/>
            <person name="Klepikova A."/>
            <person name="Omelchenko D."/>
            <person name="Novikova G."/>
            <person name="Obukhova E."/>
            <person name="Bogdanov V."/>
            <person name="Penin A."/>
            <person name="Logacheva M."/>
        </authorList>
    </citation>
    <scope>NUCLEOTIDE SEQUENCE</scope>
    <source>
        <strain evidence="1">Hsosn_3</strain>
        <tissue evidence="1">Leaf</tissue>
    </source>
</reference>
<comment type="caution">
    <text evidence="1">The sequence shown here is derived from an EMBL/GenBank/DDBJ whole genome shotgun (WGS) entry which is preliminary data.</text>
</comment>
<evidence type="ECO:0000313" key="2">
    <source>
        <dbReference type="Proteomes" id="UP001237642"/>
    </source>
</evidence>
<evidence type="ECO:0000313" key="1">
    <source>
        <dbReference type="EMBL" id="KAK1375412.1"/>
    </source>
</evidence>
<reference evidence="1" key="2">
    <citation type="submission" date="2023-05" db="EMBL/GenBank/DDBJ databases">
        <authorList>
            <person name="Schelkunov M.I."/>
        </authorList>
    </citation>
    <scope>NUCLEOTIDE SEQUENCE</scope>
    <source>
        <strain evidence="1">Hsosn_3</strain>
        <tissue evidence="1">Leaf</tissue>
    </source>
</reference>
<keyword evidence="2" id="KW-1185">Reference proteome</keyword>
<name>A0AAD8HXS4_9APIA</name>
<dbReference type="AlphaFoldDB" id="A0AAD8HXS4"/>
<organism evidence="1 2">
    <name type="scientific">Heracleum sosnowskyi</name>
    <dbReference type="NCBI Taxonomy" id="360622"/>
    <lineage>
        <taxon>Eukaryota</taxon>
        <taxon>Viridiplantae</taxon>
        <taxon>Streptophyta</taxon>
        <taxon>Embryophyta</taxon>
        <taxon>Tracheophyta</taxon>
        <taxon>Spermatophyta</taxon>
        <taxon>Magnoliopsida</taxon>
        <taxon>eudicotyledons</taxon>
        <taxon>Gunneridae</taxon>
        <taxon>Pentapetalae</taxon>
        <taxon>asterids</taxon>
        <taxon>campanulids</taxon>
        <taxon>Apiales</taxon>
        <taxon>Apiaceae</taxon>
        <taxon>Apioideae</taxon>
        <taxon>apioid superclade</taxon>
        <taxon>Tordylieae</taxon>
        <taxon>Tordyliinae</taxon>
        <taxon>Heracleum</taxon>
    </lineage>
</organism>
<protein>
    <submittedName>
        <fullName evidence="1">Uncharacterized protein</fullName>
    </submittedName>
</protein>
<dbReference type="Proteomes" id="UP001237642">
    <property type="component" value="Unassembled WGS sequence"/>
</dbReference>
<dbReference type="EMBL" id="JAUIZM010000007">
    <property type="protein sequence ID" value="KAK1375412.1"/>
    <property type="molecule type" value="Genomic_DNA"/>
</dbReference>
<accession>A0AAD8HXS4</accession>
<gene>
    <name evidence="1" type="ORF">POM88_031605</name>
</gene>
<sequence>MKSGKAEFDSFCSAVDEDIHCQDSLKYVIGQLKALGNRITGFWKKIMRNESPKRPPKIMDATEERVTNISDSPTPTAIVNDDKNNIKISLKHIIRQLVAVGTHIKGFCSQIFQSKNPKRPQNIANVTEEEVPSLYDSQNPAAIVDDNMCSFSKVNVAGPDKNVQRDSSLKQNAARGICDNSNEGNKKNCIRETEMFSHGSFQIVSDSSIKCGTSRDVDLNTEVVSDQQAVNFVPSTELSKHDGSVSRVDRGGVLSLVSIDSFSSEDEFSEADYVVV</sequence>